<accession>D6Z5G0</accession>
<evidence type="ECO:0000313" key="1">
    <source>
        <dbReference type="EMBL" id="ADH86697.1"/>
    </source>
</evidence>
<evidence type="ECO:0000313" key="2">
    <source>
        <dbReference type="Proteomes" id="UP000001508"/>
    </source>
</evidence>
<protein>
    <submittedName>
        <fullName evidence="1">Uncharacterized protein</fullName>
    </submittedName>
</protein>
<keyword evidence="2" id="KW-1185">Reference proteome</keyword>
<dbReference type="Proteomes" id="UP000001508">
    <property type="component" value="Chromosome"/>
</dbReference>
<dbReference type="eggNOG" id="COG1474">
    <property type="taxonomic scope" value="Bacteria"/>
</dbReference>
<reference evidence="2" key="1">
    <citation type="submission" date="2010-02" db="EMBL/GenBank/DDBJ databases">
        <title>Complete sequence of Desulfurivibrio alkaliphilus AHT2.</title>
        <authorList>
            <consortium name="US DOE Joint Genome Institute"/>
            <person name="Pitluck S."/>
            <person name="Chertkov O."/>
            <person name="Detter J.C."/>
            <person name="Han C."/>
            <person name="Tapia R."/>
            <person name="Larimer F."/>
            <person name="Land M."/>
            <person name="Hauser L."/>
            <person name="Kyrpides N."/>
            <person name="Mikhailova N."/>
            <person name="Sorokin D.Y."/>
            <person name="Muyzer G."/>
            <person name="Woyke T."/>
        </authorList>
    </citation>
    <scope>NUCLEOTIDE SEQUENCE [LARGE SCALE GENOMIC DNA]</scope>
    <source>
        <strain evidence="2">DSM 19089 / UNIQEM U267 / AHT2</strain>
    </source>
</reference>
<dbReference type="OrthoDB" id="5377673at2"/>
<name>D6Z5G0_DESAT</name>
<dbReference type="InParanoid" id="D6Z5G0"/>
<dbReference type="EMBL" id="CP001940">
    <property type="protein sequence ID" value="ADH86697.1"/>
    <property type="molecule type" value="Genomic_DNA"/>
</dbReference>
<dbReference type="HOGENOM" id="CLU_1583836_0_0_7"/>
<dbReference type="RefSeq" id="WP_013164218.1">
    <property type="nucleotide sequence ID" value="NC_014216.1"/>
</dbReference>
<gene>
    <name evidence="1" type="ordered locus">DaAHT2_2020</name>
</gene>
<dbReference type="STRING" id="589865.DaAHT2_2020"/>
<proteinExistence type="predicted"/>
<organism evidence="1 2">
    <name type="scientific">Desulfurivibrio alkaliphilus (strain DSM 19089 / UNIQEM U267 / AHT2)</name>
    <dbReference type="NCBI Taxonomy" id="589865"/>
    <lineage>
        <taxon>Bacteria</taxon>
        <taxon>Pseudomonadati</taxon>
        <taxon>Thermodesulfobacteriota</taxon>
        <taxon>Desulfobulbia</taxon>
        <taxon>Desulfobulbales</taxon>
        <taxon>Desulfobulbaceae</taxon>
        <taxon>Desulfurivibrio</taxon>
    </lineage>
</organism>
<dbReference type="AlphaFoldDB" id="D6Z5G0"/>
<sequence length="168" mass="18600">MYKVNQIQQALLEMDGSAFQKLADAYLVEKGIGRVNSIGSVIAANKVKKGTPDTLFATPEGKYIFAEYTTQQSSLLHKMKGDLDKCFDENKTGVPIEKIERVVFCFTGKLDAAEENELAEVCGRMGVNLDLFGIDALAFDFYNKYPGLASYCQIWCTESSGGHPHRLI</sequence>
<dbReference type="KEGG" id="dak:DaAHT2_2020"/>